<proteinExistence type="predicted"/>
<dbReference type="Pfam" id="PF12311">
    <property type="entry name" value="DUF3632"/>
    <property type="match status" value="1"/>
</dbReference>
<dbReference type="AlphaFoldDB" id="A0AA40E6F4"/>
<reference evidence="1" key="1">
    <citation type="submission" date="2023-06" db="EMBL/GenBank/DDBJ databases">
        <title>Genome-scale phylogeny and comparative genomics of the fungal order Sordariales.</title>
        <authorList>
            <consortium name="Lawrence Berkeley National Laboratory"/>
            <person name="Hensen N."/>
            <person name="Bonometti L."/>
            <person name="Westerberg I."/>
            <person name="Brannstrom I.O."/>
            <person name="Guillou S."/>
            <person name="Cros-Aarteil S."/>
            <person name="Calhoun S."/>
            <person name="Haridas S."/>
            <person name="Kuo A."/>
            <person name="Mondo S."/>
            <person name="Pangilinan J."/>
            <person name="Riley R."/>
            <person name="Labutti K."/>
            <person name="Andreopoulos B."/>
            <person name="Lipzen A."/>
            <person name="Chen C."/>
            <person name="Yanf M."/>
            <person name="Daum C."/>
            <person name="Ng V."/>
            <person name="Clum A."/>
            <person name="Steindorff A."/>
            <person name="Ohm R."/>
            <person name="Martin F."/>
            <person name="Silar P."/>
            <person name="Natvig D."/>
            <person name="Lalanne C."/>
            <person name="Gautier V."/>
            <person name="Ament-Velasquez S.L."/>
            <person name="Kruys A."/>
            <person name="Hutchinson M.I."/>
            <person name="Powell A.J."/>
            <person name="Barry K."/>
            <person name="Miller A.N."/>
            <person name="Grigoriev I.V."/>
            <person name="Debuchy R."/>
            <person name="Gladieux P."/>
            <person name="Thoren M.H."/>
            <person name="Johannesson H."/>
        </authorList>
    </citation>
    <scope>NUCLEOTIDE SEQUENCE</scope>
    <source>
        <strain evidence="1">SMH4607-1</strain>
    </source>
</reference>
<evidence type="ECO:0000313" key="1">
    <source>
        <dbReference type="EMBL" id="KAK0724188.1"/>
    </source>
</evidence>
<dbReference type="InterPro" id="IPR022085">
    <property type="entry name" value="OpdG"/>
</dbReference>
<organism evidence="1 2">
    <name type="scientific">Lasiosphaeris hirsuta</name>
    <dbReference type="NCBI Taxonomy" id="260670"/>
    <lineage>
        <taxon>Eukaryota</taxon>
        <taxon>Fungi</taxon>
        <taxon>Dikarya</taxon>
        <taxon>Ascomycota</taxon>
        <taxon>Pezizomycotina</taxon>
        <taxon>Sordariomycetes</taxon>
        <taxon>Sordariomycetidae</taxon>
        <taxon>Sordariales</taxon>
        <taxon>Lasiosphaeriaceae</taxon>
        <taxon>Lasiosphaeris</taxon>
    </lineage>
</organism>
<gene>
    <name evidence="1" type="ORF">B0H67DRAFT_640755</name>
</gene>
<dbReference type="Proteomes" id="UP001172102">
    <property type="component" value="Unassembled WGS sequence"/>
</dbReference>
<evidence type="ECO:0000313" key="2">
    <source>
        <dbReference type="Proteomes" id="UP001172102"/>
    </source>
</evidence>
<keyword evidence="2" id="KW-1185">Reference proteome</keyword>
<protein>
    <submittedName>
        <fullName evidence="1">Uncharacterized protein</fullName>
    </submittedName>
</protein>
<accession>A0AA40E6F4</accession>
<name>A0AA40E6F4_9PEZI</name>
<dbReference type="EMBL" id="JAUKUA010000002">
    <property type="protein sequence ID" value="KAK0724188.1"/>
    <property type="molecule type" value="Genomic_DNA"/>
</dbReference>
<comment type="caution">
    <text evidence="1">The sequence shown here is derived from an EMBL/GenBank/DDBJ whole genome shotgun (WGS) entry which is preliminary data.</text>
</comment>
<sequence>MTTEPLDLDPLKDEERSLFGDLEYAILISSEQALASTPSPSINPKACHFVASLLAQAIPANISIITSTQWSDKVTLDNFASDTWQVLSRIAPRPTTTRKTSPWNHDPTFEIDAGDDDREVSLDEWLNFNSFVARLFGAGVVRGFCNFAIWEMRMVLEEDDVVELGADP</sequence>